<organism evidence="1 2">
    <name type="scientific">Aspergillus lucknowensis</name>
    <dbReference type="NCBI Taxonomy" id="176173"/>
    <lineage>
        <taxon>Eukaryota</taxon>
        <taxon>Fungi</taxon>
        <taxon>Dikarya</taxon>
        <taxon>Ascomycota</taxon>
        <taxon>Pezizomycotina</taxon>
        <taxon>Eurotiomycetes</taxon>
        <taxon>Eurotiomycetidae</taxon>
        <taxon>Eurotiales</taxon>
        <taxon>Aspergillaceae</taxon>
        <taxon>Aspergillus</taxon>
        <taxon>Aspergillus subgen. Nidulantes</taxon>
    </lineage>
</organism>
<dbReference type="EMBL" id="JBFXLQ010000044">
    <property type="protein sequence ID" value="KAL2864092.1"/>
    <property type="molecule type" value="Genomic_DNA"/>
</dbReference>
<keyword evidence="2" id="KW-1185">Reference proteome</keyword>
<evidence type="ECO:0008006" key="3">
    <source>
        <dbReference type="Google" id="ProtNLM"/>
    </source>
</evidence>
<reference evidence="1 2" key="1">
    <citation type="submission" date="2024-07" db="EMBL/GenBank/DDBJ databases">
        <title>Section-level genome sequencing and comparative genomics of Aspergillus sections Usti and Cavernicolus.</title>
        <authorList>
            <consortium name="Lawrence Berkeley National Laboratory"/>
            <person name="Nybo J.L."/>
            <person name="Vesth T.C."/>
            <person name="Theobald S."/>
            <person name="Frisvad J.C."/>
            <person name="Larsen T.O."/>
            <person name="Kjaerboelling I."/>
            <person name="Rothschild-Mancinelli K."/>
            <person name="Lyhne E.K."/>
            <person name="Kogle M.E."/>
            <person name="Barry K."/>
            <person name="Clum A."/>
            <person name="Na H."/>
            <person name="Ledsgaard L."/>
            <person name="Lin J."/>
            <person name="Lipzen A."/>
            <person name="Kuo A."/>
            <person name="Riley R."/>
            <person name="Mondo S."/>
            <person name="Labutti K."/>
            <person name="Haridas S."/>
            <person name="Pangalinan J."/>
            <person name="Salamov A.A."/>
            <person name="Simmons B.A."/>
            <person name="Magnuson J.K."/>
            <person name="Chen J."/>
            <person name="Drula E."/>
            <person name="Henrissat B."/>
            <person name="Wiebenga A."/>
            <person name="Lubbers R.J."/>
            <person name="Gomes A.C."/>
            <person name="Macurrencykelacurrency M.R."/>
            <person name="Stajich J."/>
            <person name="Grigoriev I.V."/>
            <person name="Mortensen U.H."/>
            <person name="De Vries R.P."/>
            <person name="Baker S.E."/>
            <person name="Andersen M.R."/>
        </authorList>
    </citation>
    <scope>NUCLEOTIDE SEQUENCE [LARGE SCALE GENOMIC DNA]</scope>
    <source>
        <strain evidence="1 2">CBS 449.75</strain>
    </source>
</reference>
<sequence>MPANSADLPLPVALLKVAEIGFELRWDDETDSASGCDFEVYEEFEAPDETAEWFRGWTGNSNVDGSQFRFFGSTGGGDYAGFWLVRPDAGIVKQPVVYIGSEGDVGVIARDLGDLLWLFANGSAPAEAFDDPGRRTQPSEALRAIAEQYAPGKSRPTMEIVAAAREEFPNFSEVVDAMCQ</sequence>
<dbReference type="RefSeq" id="XP_070883071.1">
    <property type="nucleotide sequence ID" value="XM_071025877.1"/>
</dbReference>
<proteinExistence type="predicted"/>
<accession>A0ABR4LI87</accession>
<gene>
    <name evidence="1" type="ORF">BJX67DRAFT_228628</name>
</gene>
<protein>
    <recommendedName>
        <fullName evidence="3">SMI1/KNR4 family protein</fullName>
    </recommendedName>
</protein>
<evidence type="ECO:0000313" key="1">
    <source>
        <dbReference type="EMBL" id="KAL2864092.1"/>
    </source>
</evidence>
<dbReference type="GeneID" id="98140949"/>
<dbReference type="Proteomes" id="UP001610432">
    <property type="component" value="Unassembled WGS sequence"/>
</dbReference>
<name>A0ABR4LI87_9EURO</name>
<comment type="caution">
    <text evidence="1">The sequence shown here is derived from an EMBL/GenBank/DDBJ whole genome shotgun (WGS) entry which is preliminary data.</text>
</comment>
<evidence type="ECO:0000313" key="2">
    <source>
        <dbReference type="Proteomes" id="UP001610432"/>
    </source>
</evidence>